<keyword evidence="2" id="KW-1185">Reference proteome</keyword>
<gene>
    <name evidence="1" type="ORF">LAUMK142_01943</name>
</gene>
<sequence>MPRTSPYRLTLTDAERTELKARARRYTSPYSDVVRARIVLYAAQGMGNDEIAARLDTPRQVVSKWRKRFFDERLAGLTDLPRGGRPPNFSP</sequence>
<evidence type="ECO:0008006" key="3">
    <source>
        <dbReference type="Google" id="ProtNLM"/>
    </source>
</evidence>
<name>A0A498QUK4_9MYCO</name>
<dbReference type="Proteomes" id="UP000268285">
    <property type="component" value="Unassembled WGS sequence"/>
</dbReference>
<dbReference type="Gene3D" id="1.10.10.10">
    <property type="entry name" value="Winged helix-like DNA-binding domain superfamily/Winged helix DNA-binding domain"/>
    <property type="match status" value="1"/>
</dbReference>
<dbReference type="AlphaFoldDB" id="A0A498QUK4"/>
<protein>
    <recommendedName>
        <fullName evidence="3">Helix-turn-helix domain-containing protein</fullName>
    </recommendedName>
</protein>
<organism evidence="1 2">
    <name type="scientific">Mycobacterium pseudokansasii</name>
    <dbReference type="NCBI Taxonomy" id="2341080"/>
    <lineage>
        <taxon>Bacteria</taxon>
        <taxon>Bacillati</taxon>
        <taxon>Actinomycetota</taxon>
        <taxon>Actinomycetes</taxon>
        <taxon>Mycobacteriales</taxon>
        <taxon>Mycobacteriaceae</taxon>
        <taxon>Mycobacterium</taxon>
    </lineage>
</organism>
<dbReference type="SUPFAM" id="SSF46689">
    <property type="entry name" value="Homeodomain-like"/>
    <property type="match status" value="1"/>
</dbReference>
<dbReference type="InterPro" id="IPR036388">
    <property type="entry name" value="WH-like_DNA-bd_sf"/>
</dbReference>
<dbReference type="Pfam" id="PF13551">
    <property type="entry name" value="HTH_29"/>
    <property type="match status" value="1"/>
</dbReference>
<reference evidence="1 2" key="1">
    <citation type="submission" date="2018-09" db="EMBL/GenBank/DDBJ databases">
        <authorList>
            <person name="Tagini F."/>
        </authorList>
    </citation>
    <scope>NUCLEOTIDE SEQUENCE [LARGE SCALE GENOMIC DNA]</scope>
    <source>
        <strain evidence="1 2">MK142</strain>
    </source>
</reference>
<dbReference type="InterPro" id="IPR009057">
    <property type="entry name" value="Homeodomain-like_sf"/>
</dbReference>
<evidence type="ECO:0000313" key="1">
    <source>
        <dbReference type="EMBL" id="VBA49432.1"/>
    </source>
</evidence>
<dbReference type="EMBL" id="UPHU01000001">
    <property type="protein sequence ID" value="VBA49432.1"/>
    <property type="molecule type" value="Genomic_DNA"/>
</dbReference>
<proteinExistence type="predicted"/>
<evidence type="ECO:0000313" key="2">
    <source>
        <dbReference type="Proteomes" id="UP000268285"/>
    </source>
</evidence>
<accession>A0A498QUK4</accession>
<dbReference type="RefSeq" id="WP_244602008.1">
    <property type="nucleotide sequence ID" value="NZ_UPHN01000109.1"/>
</dbReference>